<evidence type="ECO:0000256" key="5">
    <source>
        <dbReference type="ARBA" id="ARBA00023316"/>
    </source>
</evidence>
<organism evidence="9 10">
    <name type="scientific">Clostridium botulinum B2 450</name>
    <dbReference type="NCBI Taxonomy" id="1379739"/>
    <lineage>
        <taxon>Bacteria</taxon>
        <taxon>Bacillati</taxon>
        <taxon>Bacillota</taxon>
        <taxon>Clostridia</taxon>
        <taxon>Eubacteriales</taxon>
        <taxon>Clostridiaceae</taxon>
        <taxon>Clostridium</taxon>
    </lineage>
</organism>
<dbReference type="GO" id="GO:0071555">
    <property type="term" value="P:cell wall organization"/>
    <property type="evidence" value="ECO:0007669"/>
    <property type="project" value="UniProtKB-UniRule"/>
</dbReference>
<dbReference type="GO" id="GO:0005576">
    <property type="term" value="C:extracellular region"/>
    <property type="evidence" value="ECO:0007669"/>
    <property type="project" value="TreeGrafter"/>
</dbReference>
<dbReference type="UniPathway" id="UPA00219"/>
<dbReference type="InterPro" id="IPR038054">
    <property type="entry name" value="LD_TPept-like_central_sf"/>
</dbReference>
<dbReference type="Gene3D" id="3.10.20.800">
    <property type="match status" value="1"/>
</dbReference>
<feature type="active site" description="Proton donor/acceptor" evidence="6">
    <location>
        <position position="415"/>
    </location>
</feature>
<dbReference type="PROSITE" id="PS52029">
    <property type="entry name" value="LD_TPASE"/>
    <property type="match status" value="1"/>
</dbReference>
<dbReference type="CDD" id="cd16913">
    <property type="entry name" value="YkuD_like"/>
    <property type="match status" value="1"/>
</dbReference>
<dbReference type="EMBL" id="JXSU01000007">
    <property type="protein sequence ID" value="KIS24117.1"/>
    <property type="molecule type" value="Genomic_DNA"/>
</dbReference>
<feature type="transmembrane region" description="Helical" evidence="7">
    <location>
        <begin position="12"/>
        <end position="33"/>
    </location>
</feature>
<gene>
    <name evidence="9" type="ORF">N495_11165</name>
</gene>
<dbReference type="PANTHER" id="PTHR30582">
    <property type="entry name" value="L,D-TRANSPEPTIDASE"/>
    <property type="match status" value="1"/>
</dbReference>
<dbReference type="InterPro" id="IPR038063">
    <property type="entry name" value="Transpep_catalytic_dom"/>
</dbReference>
<dbReference type="InterPro" id="IPR022029">
    <property type="entry name" value="YoaR-like_PG-bd"/>
</dbReference>
<evidence type="ECO:0000256" key="4">
    <source>
        <dbReference type="ARBA" id="ARBA00022984"/>
    </source>
</evidence>
<dbReference type="SUPFAM" id="SSF143985">
    <property type="entry name" value="L,D-transpeptidase pre-catalytic domain-like"/>
    <property type="match status" value="1"/>
</dbReference>
<keyword evidence="5 6" id="KW-0961">Cell wall biogenesis/degradation</keyword>
<dbReference type="AlphaFoldDB" id="A0A0D1BWD9"/>
<comment type="pathway">
    <text evidence="1 6">Cell wall biogenesis; peptidoglycan biosynthesis.</text>
</comment>
<accession>A0A0D1BWD9</accession>
<evidence type="ECO:0000256" key="1">
    <source>
        <dbReference type="ARBA" id="ARBA00004752"/>
    </source>
</evidence>
<dbReference type="PANTHER" id="PTHR30582:SF33">
    <property type="entry name" value="EXPORTED PROTEIN"/>
    <property type="match status" value="1"/>
</dbReference>
<evidence type="ECO:0000313" key="9">
    <source>
        <dbReference type="EMBL" id="KIS24117.1"/>
    </source>
</evidence>
<dbReference type="GO" id="GO:0018104">
    <property type="term" value="P:peptidoglycan-protein cross-linking"/>
    <property type="evidence" value="ECO:0007669"/>
    <property type="project" value="TreeGrafter"/>
</dbReference>
<dbReference type="OrthoDB" id="3176960at2"/>
<comment type="caution">
    <text evidence="9">The sequence shown here is derived from an EMBL/GenBank/DDBJ whole genome shotgun (WGS) entry which is preliminary data.</text>
</comment>
<keyword evidence="7" id="KW-0812">Transmembrane</keyword>
<dbReference type="Pfam" id="PF03734">
    <property type="entry name" value="YkuD"/>
    <property type="match status" value="1"/>
</dbReference>
<dbReference type="Proteomes" id="UP000032250">
    <property type="component" value="Unassembled WGS sequence"/>
</dbReference>
<keyword evidence="4 6" id="KW-0573">Peptidoglycan synthesis</keyword>
<keyword evidence="7" id="KW-1133">Transmembrane helix</keyword>
<evidence type="ECO:0000256" key="2">
    <source>
        <dbReference type="ARBA" id="ARBA00022679"/>
    </source>
</evidence>
<evidence type="ECO:0000256" key="6">
    <source>
        <dbReference type="PROSITE-ProRule" id="PRU01373"/>
    </source>
</evidence>
<dbReference type="InterPro" id="IPR050979">
    <property type="entry name" value="LD-transpeptidase"/>
</dbReference>
<evidence type="ECO:0000256" key="7">
    <source>
        <dbReference type="SAM" id="Phobius"/>
    </source>
</evidence>
<sequence length="461" mass="52376">MSKGRTKSKNHIRPSIIGLLSVLIIYVCMVLYFKNHFYFRTTINGIKASCKTVEEVNKEMESEVKNYTLQLEGRDGAKERISAKDFNLKYNTNTEIKKLKDAENPFNLFKGIFTKKEHEIPRTISYDENLLKQHIDKMVFLDKDKITNPKNASLKYTGKDYEIVPEVMGNKVNEDTLYKEIKNAIIKDKKLIDLEKSNCYENPKYTSKSKEVIEAKKTMNKYLQSVITYDIRGNKEVINASTINNWLKTDEKFNAYIDKEKVRAYIDNLAYTYNTTGKTRDFVTATGEHVKVSGGSYGWAIDRPKETENLVQAIKEGKTINKKPSYAQTTPYTGADDIGNTYVEIDLTKQHLWFFKNGNVVIDGNIVTGNVSANYATPEGVYKLDYKERNAVLRGEGYAAPVDFWMPFNGGIGMHDASWRKDFGGTIYKNGGSHGCVNCSHALAQTIFESIEAGTPVICHN</sequence>
<feature type="domain" description="L,D-TPase catalytic" evidence="8">
    <location>
        <begin position="341"/>
        <end position="460"/>
    </location>
</feature>
<keyword evidence="2" id="KW-0808">Transferase</keyword>
<evidence type="ECO:0000256" key="3">
    <source>
        <dbReference type="ARBA" id="ARBA00022960"/>
    </source>
</evidence>
<proteinExistence type="predicted"/>
<dbReference type="Gene3D" id="2.40.440.10">
    <property type="entry name" value="L,D-transpeptidase catalytic domain-like"/>
    <property type="match status" value="1"/>
</dbReference>
<keyword evidence="7" id="KW-0472">Membrane</keyword>
<dbReference type="SUPFAM" id="SSF141523">
    <property type="entry name" value="L,D-transpeptidase catalytic domain-like"/>
    <property type="match status" value="1"/>
</dbReference>
<dbReference type="RefSeq" id="WP_043032093.1">
    <property type="nucleotide sequence ID" value="NZ_JXSU01000007.1"/>
</dbReference>
<dbReference type="GO" id="GO:0071972">
    <property type="term" value="F:peptidoglycan L,D-transpeptidase activity"/>
    <property type="evidence" value="ECO:0007669"/>
    <property type="project" value="TreeGrafter"/>
</dbReference>
<dbReference type="GO" id="GO:0008360">
    <property type="term" value="P:regulation of cell shape"/>
    <property type="evidence" value="ECO:0007669"/>
    <property type="project" value="UniProtKB-UniRule"/>
</dbReference>
<dbReference type="PATRIC" id="fig|1379739.3.peg.2605"/>
<evidence type="ECO:0000259" key="8">
    <source>
        <dbReference type="PROSITE" id="PS52029"/>
    </source>
</evidence>
<keyword evidence="3 6" id="KW-0133">Cell shape</keyword>
<name>A0A0D1BWD9_CLOBO</name>
<dbReference type="GO" id="GO:0016740">
    <property type="term" value="F:transferase activity"/>
    <property type="evidence" value="ECO:0007669"/>
    <property type="project" value="UniProtKB-KW"/>
</dbReference>
<reference evidence="9 10" key="1">
    <citation type="submission" date="2014-06" db="EMBL/GenBank/DDBJ databases">
        <title>Genome characterization of distinct group I Clostridium botulinum lineages.</title>
        <authorList>
            <person name="Giordani F."/>
            <person name="Anselmo A."/>
            <person name="Fillo S."/>
            <person name="Palozzi A.M."/>
            <person name="Fortunato A."/>
            <person name="Gentile B."/>
            <person name="Ciammaruconi A."/>
            <person name="Anniballi F."/>
            <person name="De Medici D."/>
            <person name="Lista F."/>
        </authorList>
    </citation>
    <scope>NUCLEOTIDE SEQUENCE [LARGE SCALE GENOMIC DNA]</scope>
    <source>
        <strain evidence="9 10">B2 450</strain>
    </source>
</reference>
<dbReference type="InterPro" id="IPR005490">
    <property type="entry name" value="LD_TPept_cat_dom"/>
</dbReference>
<feature type="active site" description="Nucleophile" evidence="6">
    <location>
        <position position="436"/>
    </location>
</feature>
<protein>
    <submittedName>
        <fullName evidence="9">Peptidoglycan-binding protein</fullName>
    </submittedName>
</protein>
<dbReference type="HOGENOM" id="CLU_022707_2_1_9"/>
<evidence type="ECO:0000313" key="10">
    <source>
        <dbReference type="Proteomes" id="UP000032250"/>
    </source>
</evidence>
<dbReference type="Pfam" id="PF12229">
    <property type="entry name" value="PG_binding_4"/>
    <property type="match status" value="2"/>
</dbReference>